<dbReference type="InterPro" id="IPR036770">
    <property type="entry name" value="Ankyrin_rpt-contain_sf"/>
</dbReference>
<evidence type="ECO:0000313" key="2">
    <source>
        <dbReference type="EMBL" id="CAB0029116.1"/>
    </source>
</evidence>
<evidence type="ECO:0000256" key="1">
    <source>
        <dbReference type="SAM" id="MobiDB-lite"/>
    </source>
</evidence>
<keyword evidence="3" id="KW-1185">Reference proteome</keyword>
<accession>A0A6H5HUH1</accession>
<dbReference type="InterPro" id="IPR002110">
    <property type="entry name" value="Ankyrin_rpt"/>
</dbReference>
<dbReference type="Proteomes" id="UP000479190">
    <property type="component" value="Unassembled WGS sequence"/>
</dbReference>
<dbReference type="Gene3D" id="1.25.40.20">
    <property type="entry name" value="Ankyrin repeat-containing domain"/>
    <property type="match status" value="1"/>
</dbReference>
<dbReference type="Pfam" id="PF00023">
    <property type="entry name" value="Ank"/>
    <property type="match status" value="1"/>
</dbReference>
<protein>
    <submittedName>
        <fullName evidence="2">Uncharacterized protein</fullName>
    </submittedName>
</protein>
<dbReference type="EMBL" id="CADCXV010000258">
    <property type="protein sequence ID" value="CAB0029116.1"/>
    <property type="molecule type" value="Genomic_DNA"/>
</dbReference>
<dbReference type="SUPFAM" id="SSF48403">
    <property type="entry name" value="Ankyrin repeat"/>
    <property type="match status" value="1"/>
</dbReference>
<dbReference type="OrthoDB" id="194358at2759"/>
<proteinExistence type="predicted"/>
<sequence length="248" mass="27107">MYGLFHRAATSLRARELKGTNWAEIVEISARGDAVLSQGVDHPGGRLGAAARLSERDPAAAQVAAARRHEIPAAAALQAYQVSSVCRSSEERHRPLQVDAVDNSGRTPLHRALAHSADKHSVPQWYLLEENGRIDSWSNNDRLVVRRLLENGADPNLAVCNEDGFTPLHVICQRDQVYIFRGKPGIRTDGAGRRSRQVGSDAAGTGRGESHAERGRPRKKILLVKKILKLDVLKSSEMGIATSQSLTF</sequence>
<evidence type="ECO:0000313" key="3">
    <source>
        <dbReference type="Proteomes" id="UP000479190"/>
    </source>
</evidence>
<reference evidence="2 3" key="1">
    <citation type="submission" date="2020-02" db="EMBL/GenBank/DDBJ databases">
        <authorList>
            <person name="Ferguson B K."/>
        </authorList>
    </citation>
    <scope>NUCLEOTIDE SEQUENCE [LARGE SCALE GENOMIC DNA]</scope>
</reference>
<name>A0A6H5HUH1_9HYME</name>
<feature type="region of interest" description="Disordered" evidence="1">
    <location>
        <begin position="188"/>
        <end position="215"/>
    </location>
</feature>
<gene>
    <name evidence="2" type="ORF">TBRA_LOCUS1196</name>
</gene>
<organism evidence="2 3">
    <name type="scientific">Trichogramma brassicae</name>
    <dbReference type="NCBI Taxonomy" id="86971"/>
    <lineage>
        <taxon>Eukaryota</taxon>
        <taxon>Metazoa</taxon>
        <taxon>Ecdysozoa</taxon>
        <taxon>Arthropoda</taxon>
        <taxon>Hexapoda</taxon>
        <taxon>Insecta</taxon>
        <taxon>Pterygota</taxon>
        <taxon>Neoptera</taxon>
        <taxon>Endopterygota</taxon>
        <taxon>Hymenoptera</taxon>
        <taxon>Apocrita</taxon>
        <taxon>Proctotrupomorpha</taxon>
        <taxon>Chalcidoidea</taxon>
        <taxon>Trichogrammatidae</taxon>
        <taxon>Trichogramma</taxon>
    </lineage>
</organism>
<dbReference type="AlphaFoldDB" id="A0A6H5HUH1"/>